<dbReference type="InterPro" id="IPR049279">
    <property type="entry name" value="DUF3108-like"/>
</dbReference>
<feature type="chain" id="PRO_5011676665" description="DUF3108 domain-containing protein" evidence="1">
    <location>
        <begin position="25"/>
        <end position="270"/>
    </location>
</feature>
<protein>
    <recommendedName>
        <fullName evidence="2">DUF3108 domain-containing protein</fullName>
    </recommendedName>
</protein>
<evidence type="ECO:0000313" key="3">
    <source>
        <dbReference type="EMBL" id="SFP84892.1"/>
    </source>
</evidence>
<organism evidence="3 4">
    <name type="scientific">Hymenobacter arizonensis</name>
    <name type="common">Siccationidurans arizonensis</name>
    <dbReference type="NCBI Taxonomy" id="1227077"/>
    <lineage>
        <taxon>Bacteria</taxon>
        <taxon>Pseudomonadati</taxon>
        <taxon>Bacteroidota</taxon>
        <taxon>Cytophagia</taxon>
        <taxon>Cytophagales</taxon>
        <taxon>Hymenobacteraceae</taxon>
        <taxon>Hymenobacter</taxon>
    </lineage>
</organism>
<proteinExistence type="predicted"/>
<keyword evidence="1" id="KW-0732">Signal</keyword>
<evidence type="ECO:0000313" key="4">
    <source>
        <dbReference type="Proteomes" id="UP000199029"/>
    </source>
</evidence>
<dbReference type="OrthoDB" id="665223at2"/>
<sequence>MRVPLSFPVFVVAVFSLASQSARAQALPDSARLPRPAAVSQLAFEKTTRCAQPFGMHEGQFFEYQLLDGRGKPAGTWRYRVVKIKQDSVAVKKKKPVAITTVLLKSGLYDLSNRVLAQQDLTHFCRNDTTFTDGLAYINYESLKSFRGRRLAYQATPLAWPTQPTAGTSLAEGGVAIQVSSPSVAIAKVRTVVRQRTVMPGTTLITVPAGTFSCYTVEGQQEASTAARADLVFRNNGREVCYYDPAVGIVKTELYDKNRKLVQTKVLTKH</sequence>
<feature type="signal peptide" evidence="1">
    <location>
        <begin position="1"/>
        <end position="24"/>
    </location>
</feature>
<dbReference type="Pfam" id="PF21347">
    <property type="entry name" value="DUF3108_like"/>
    <property type="match status" value="1"/>
</dbReference>
<dbReference type="RefSeq" id="WP_092668691.1">
    <property type="nucleotide sequence ID" value="NZ_FOXS01000001.1"/>
</dbReference>
<evidence type="ECO:0000259" key="2">
    <source>
        <dbReference type="Pfam" id="PF21347"/>
    </source>
</evidence>
<evidence type="ECO:0000256" key="1">
    <source>
        <dbReference type="SAM" id="SignalP"/>
    </source>
</evidence>
<gene>
    <name evidence="3" type="ORF">SAMN04515668_0550</name>
</gene>
<dbReference type="Gene3D" id="2.40.360.20">
    <property type="match status" value="1"/>
</dbReference>
<accession>A0A1I5TP83</accession>
<feature type="domain" description="DUF3108" evidence="2">
    <location>
        <begin position="58"/>
        <end position="267"/>
    </location>
</feature>
<dbReference type="AlphaFoldDB" id="A0A1I5TP83"/>
<dbReference type="Proteomes" id="UP000199029">
    <property type="component" value="Unassembled WGS sequence"/>
</dbReference>
<keyword evidence="4" id="KW-1185">Reference proteome</keyword>
<dbReference type="EMBL" id="FOXS01000001">
    <property type="protein sequence ID" value="SFP84892.1"/>
    <property type="molecule type" value="Genomic_DNA"/>
</dbReference>
<name>A0A1I5TP83_HYMAR</name>
<dbReference type="STRING" id="1227077.SAMN04515668_0550"/>
<reference evidence="4" key="1">
    <citation type="submission" date="2016-10" db="EMBL/GenBank/DDBJ databases">
        <authorList>
            <person name="Varghese N."/>
            <person name="Submissions S."/>
        </authorList>
    </citation>
    <scope>NUCLEOTIDE SEQUENCE [LARGE SCALE GENOMIC DNA]</scope>
    <source>
        <strain evidence="4">OR362-8,ATCC BAA-1266,JCM 13504</strain>
    </source>
</reference>